<dbReference type="Proteomes" id="UP000703893">
    <property type="component" value="Unassembled WGS sequence"/>
</dbReference>
<dbReference type="EMBL" id="VGJX01000336">
    <property type="protein sequence ID" value="MBM3274810.1"/>
    <property type="molecule type" value="Genomic_DNA"/>
</dbReference>
<dbReference type="Pfam" id="PF07627">
    <property type="entry name" value="PSCyt3"/>
    <property type="match status" value="1"/>
</dbReference>
<evidence type="ECO:0000259" key="1">
    <source>
        <dbReference type="Pfam" id="PF07624"/>
    </source>
</evidence>
<dbReference type="InterPro" id="IPR011478">
    <property type="entry name" value="DUF1585"/>
</dbReference>
<evidence type="ECO:0000313" key="4">
    <source>
        <dbReference type="Proteomes" id="UP000703893"/>
    </source>
</evidence>
<reference evidence="3 4" key="1">
    <citation type="submission" date="2019-03" db="EMBL/GenBank/DDBJ databases">
        <title>Lake Tanganyika Metagenome-Assembled Genomes (MAGs).</title>
        <authorList>
            <person name="Tran P."/>
        </authorList>
    </citation>
    <scope>NUCLEOTIDE SEQUENCE [LARGE SCALE GENOMIC DNA]</scope>
    <source>
        <strain evidence="3">K_DeepCast_65m_m2_236</strain>
    </source>
</reference>
<feature type="domain" description="DUF1588" evidence="2">
    <location>
        <begin position="3"/>
        <end position="47"/>
    </location>
</feature>
<organism evidence="3 4">
    <name type="scientific">Candidatus Tanganyikabacteria bacterium</name>
    <dbReference type="NCBI Taxonomy" id="2961651"/>
    <lineage>
        <taxon>Bacteria</taxon>
        <taxon>Bacillati</taxon>
        <taxon>Candidatus Sericytochromatia</taxon>
        <taxon>Candidatus Tanganyikabacteria</taxon>
    </lineage>
</organism>
<feature type="domain" description="DUF1585" evidence="1">
    <location>
        <begin position="79"/>
        <end position="153"/>
    </location>
</feature>
<dbReference type="InterPro" id="IPR013039">
    <property type="entry name" value="DUF1588"/>
</dbReference>
<comment type="caution">
    <text evidence="3">The sequence shown here is derived from an EMBL/GenBank/DDBJ whole genome shotgun (WGS) entry which is preliminary data.</text>
</comment>
<sequence length="156" mass="17641">PEDHEGLSLTKRIELHRNKDACRDCHASLDPYGLPFEGFDAVGRLRPAARGRYFVFDLAGGRHTVWTGQPVESKSTLPDGTEIAGLDELRSYLATKTYDRFEHALVHRLASYLLARSMEFGDQPLLDELRTRWRAAGGGTRDLVLEIVMSPLFRTR</sequence>
<dbReference type="Pfam" id="PF07624">
    <property type="entry name" value="PSD2"/>
    <property type="match status" value="1"/>
</dbReference>
<name>A0A937X5N9_9BACT</name>
<evidence type="ECO:0000259" key="2">
    <source>
        <dbReference type="Pfam" id="PF07627"/>
    </source>
</evidence>
<accession>A0A937X5N9</accession>
<feature type="non-terminal residue" evidence="3">
    <location>
        <position position="1"/>
    </location>
</feature>
<gene>
    <name evidence="3" type="ORF">FJZ00_06635</name>
</gene>
<evidence type="ECO:0000313" key="3">
    <source>
        <dbReference type="EMBL" id="MBM3274810.1"/>
    </source>
</evidence>
<protein>
    <submittedName>
        <fullName evidence="3">DUF1585 domain-containing protein</fullName>
    </submittedName>
</protein>
<proteinExistence type="predicted"/>
<dbReference type="AlphaFoldDB" id="A0A937X5N9"/>